<dbReference type="SUPFAM" id="SSF51338">
    <property type="entry name" value="Composite domain of metallo-dependent hydrolases"/>
    <property type="match status" value="1"/>
</dbReference>
<dbReference type="InterPro" id="IPR050378">
    <property type="entry name" value="Metallo-dep_Hydrolases_sf"/>
</dbReference>
<evidence type="ECO:0000313" key="3">
    <source>
        <dbReference type="EMBL" id="CAB4894697.1"/>
    </source>
</evidence>
<reference evidence="5" key="1">
    <citation type="submission" date="2020-05" db="EMBL/GenBank/DDBJ databases">
        <authorList>
            <person name="Chiriac C."/>
            <person name="Salcher M."/>
            <person name="Ghai R."/>
            <person name="Kavagutti S V."/>
        </authorList>
    </citation>
    <scope>NUCLEOTIDE SEQUENCE</scope>
</reference>
<gene>
    <name evidence="2" type="ORF">UFOPK2683_00405</name>
    <name evidence="3" type="ORF">UFOPK3605_00134</name>
    <name evidence="4" type="ORF">UFOPK3897_00138</name>
    <name evidence="5" type="ORF">UFOPK4121_00021</name>
</gene>
<dbReference type="EMBL" id="CAEZYK010000014">
    <property type="protein sequence ID" value="CAB4718055.1"/>
    <property type="molecule type" value="Genomic_DNA"/>
</dbReference>
<dbReference type="Gene3D" id="3.20.20.140">
    <property type="entry name" value="Metal-dependent hydrolases"/>
    <property type="match status" value="2"/>
</dbReference>
<feature type="domain" description="Amidohydrolase 3" evidence="1">
    <location>
        <begin position="43"/>
        <end position="553"/>
    </location>
</feature>
<accession>A0A6J7Q837</accession>
<evidence type="ECO:0000313" key="2">
    <source>
        <dbReference type="EMBL" id="CAB4718055.1"/>
    </source>
</evidence>
<dbReference type="AlphaFoldDB" id="A0A6J7Q837"/>
<dbReference type="Pfam" id="PF07969">
    <property type="entry name" value="Amidohydro_3"/>
    <property type="match status" value="1"/>
</dbReference>
<dbReference type="EMBL" id="CAFBOF010000001">
    <property type="protein sequence ID" value="CAB4968656.1"/>
    <property type="molecule type" value="Genomic_DNA"/>
</dbReference>
<dbReference type="PANTHER" id="PTHR11647">
    <property type="entry name" value="HYDRANTOINASE/DIHYDROPYRIMIDINASE FAMILY MEMBER"/>
    <property type="match status" value="1"/>
</dbReference>
<protein>
    <submittedName>
        <fullName evidence="5">Unannotated protein</fullName>
    </submittedName>
</protein>
<dbReference type="SUPFAM" id="SSF51556">
    <property type="entry name" value="Metallo-dependent hydrolases"/>
    <property type="match status" value="1"/>
</dbReference>
<dbReference type="CDD" id="cd01297">
    <property type="entry name" value="D-aminoacylase"/>
    <property type="match status" value="1"/>
</dbReference>
<dbReference type="PANTHER" id="PTHR11647:SF1">
    <property type="entry name" value="COLLAPSIN RESPONSE MEDIATOR PROTEIN"/>
    <property type="match status" value="1"/>
</dbReference>
<dbReference type="InterPro" id="IPR032466">
    <property type="entry name" value="Metal_Hydrolase"/>
</dbReference>
<organism evidence="5">
    <name type="scientific">freshwater metagenome</name>
    <dbReference type="NCBI Taxonomy" id="449393"/>
    <lineage>
        <taxon>unclassified sequences</taxon>
        <taxon>metagenomes</taxon>
        <taxon>ecological metagenomes</taxon>
    </lineage>
</organism>
<name>A0A6J7Q837_9ZZZZ</name>
<evidence type="ECO:0000313" key="4">
    <source>
        <dbReference type="EMBL" id="CAB4968656.1"/>
    </source>
</evidence>
<dbReference type="GO" id="GO:0016812">
    <property type="term" value="F:hydrolase activity, acting on carbon-nitrogen (but not peptide) bonds, in cyclic amides"/>
    <property type="evidence" value="ECO:0007669"/>
    <property type="project" value="TreeGrafter"/>
</dbReference>
<dbReference type="EMBL" id="CAFBPQ010000001">
    <property type="protein sequence ID" value="CAB5010662.1"/>
    <property type="molecule type" value="Genomic_DNA"/>
</dbReference>
<proteinExistence type="predicted"/>
<dbReference type="InterPro" id="IPR011059">
    <property type="entry name" value="Metal-dep_hydrolase_composite"/>
</dbReference>
<evidence type="ECO:0000259" key="1">
    <source>
        <dbReference type="Pfam" id="PF07969"/>
    </source>
</evidence>
<dbReference type="EMBL" id="CAFBMM010000001">
    <property type="protein sequence ID" value="CAB4894697.1"/>
    <property type="molecule type" value="Genomic_DNA"/>
</dbReference>
<sequence length="574" mass="61712">MHDLVIRSGLVVDGTGDAPRAADVAIDNGRITKVGVVEVAGDREIDATDLIVTPGFVDIHTHYDGQVTWDPLLTPSIWHGVTTVVMGNCGVGFAPAKPDEHEWLIGLMEGVEDIPGAALSEGIKWGWETFPEFLDYLDTVPLALDIGTQVPHGAVRGYVMGERGARNEPATPDEINAMARIVQEGVEAGALGLSTSRTIAHRAIDGEPVPGTFAAEDELFGLGQALADANAGVFELAPAGVMGEDLAAPASEMDWMRRLAEATGRPITFALSQHDQAPDQWKELLDLALNAWDAGIPIRPQIAGRPTGLLLGLQTFHPLLMRPSYQAIAHLPLAERVAEMKKPAVRKAILSEKVTNADDRMSFIGMGLDRVFPIGNPPDYEPAPETSIAAQAERLGVDQMELFYDLLLEDQGASLLVRPLLGYSNFSFEPIREMLLHPTTALGLGDGGAHVGAICDASIETTMLVHWARDRTRGAKLPLELVVRKMTSDTASLYGLNDRGVLASGYRADVNVIDFKNLRLDQPKMVHDLPGGARRLLQKADGYRSTFVAGTEVMHNGVDTGARPGQLVRGAPSL</sequence>
<evidence type="ECO:0000313" key="5">
    <source>
        <dbReference type="EMBL" id="CAB5010662.1"/>
    </source>
</evidence>
<dbReference type="GO" id="GO:0005829">
    <property type="term" value="C:cytosol"/>
    <property type="evidence" value="ECO:0007669"/>
    <property type="project" value="TreeGrafter"/>
</dbReference>
<dbReference type="InterPro" id="IPR013108">
    <property type="entry name" value="Amidohydro_3"/>
</dbReference>